<comment type="catalytic activity">
    <reaction evidence="8">
        <text>L-glutamine + H2O = L-glutamate + NH4(+)</text>
        <dbReference type="Rhea" id="RHEA:15889"/>
        <dbReference type="ChEBI" id="CHEBI:15377"/>
        <dbReference type="ChEBI" id="CHEBI:28938"/>
        <dbReference type="ChEBI" id="CHEBI:29985"/>
        <dbReference type="ChEBI" id="CHEBI:58359"/>
        <dbReference type="EC" id="3.5.1.2"/>
    </reaction>
</comment>
<dbReference type="PROSITE" id="PS51273">
    <property type="entry name" value="GATASE_TYPE_1"/>
    <property type="match status" value="1"/>
</dbReference>
<dbReference type="UniPathway" id="UPA00074">
    <property type="reaction ID" value="UER00128"/>
</dbReference>
<dbReference type="EC" id="3.5.1.2" evidence="8"/>
<dbReference type="InterPro" id="IPR010075">
    <property type="entry name" value="PRibForGlyAmidine_synth_PurQ"/>
</dbReference>
<dbReference type="NCBIfam" id="TIGR01737">
    <property type="entry name" value="FGAM_synth_I"/>
    <property type="match status" value="1"/>
</dbReference>
<evidence type="ECO:0000313" key="10">
    <source>
        <dbReference type="Proteomes" id="UP000288215"/>
    </source>
</evidence>
<evidence type="ECO:0000256" key="4">
    <source>
        <dbReference type="ARBA" id="ARBA00022755"/>
    </source>
</evidence>
<dbReference type="Pfam" id="PF13507">
    <property type="entry name" value="GATase_5"/>
    <property type="match status" value="1"/>
</dbReference>
<dbReference type="HAMAP" id="MF_00421">
    <property type="entry name" value="PurQ"/>
    <property type="match status" value="1"/>
</dbReference>
<sequence>MMDLRKAKACILRVGGTNCDAEVKAALEDLGLRSDILHMDWLEKGKLSEYQLLVFPGGFSYGDYVRAGAVWGKKVLTKMRRDLERFVEEGRLVMGICNGFQVLVEAGMLPGDEGAFSPTPKAVLANNSSARYECRWVFLRGEGSHTPFARRAGKGEILRVPIGHGEGRFLAESDKAVQDLIRSNRVVFRYAKPSGEPAEGTYPFNPNGSVYDIAAICNRAGNVMGMMPHPERAFFGWQTIGYGNSQGYGDGRKIFEGIVDHIRSL</sequence>
<dbReference type="GO" id="GO:0005737">
    <property type="term" value="C:cytoplasm"/>
    <property type="evidence" value="ECO:0007669"/>
    <property type="project" value="UniProtKB-SubCell"/>
</dbReference>
<feature type="active site" description="Nucleophile" evidence="8">
    <location>
        <position position="97"/>
    </location>
</feature>
<evidence type="ECO:0000256" key="6">
    <source>
        <dbReference type="ARBA" id="ARBA00022840"/>
    </source>
</evidence>
<keyword evidence="9" id="KW-0808">Transferase</keyword>
<dbReference type="SMART" id="SM01211">
    <property type="entry name" value="GATase_5"/>
    <property type="match status" value="1"/>
</dbReference>
<dbReference type="PIRSF" id="PIRSF001586">
    <property type="entry name" value="FGAM_synth_I"/>
    <property type="match status" value="1"/>
</dbReference>
<dbReference type="InterPro" id="IPR029062">
    <property type="entry name" value="Class_I_gatase-like"/>
</dbReference>
<dbReference type="GO" id="GO:0006189">
    <property type="term" value="P:'de novo' IMP biosynthetic process"/>
    <property type="evidence" value="ECO:0007669"/>
    <property type="project" value="UniProtKB-UniRule"/>
</dbReference>
<keyword evidence="2 8" id="KW-0436">Ligase</keyword>
<dbReference type="SUPFAM" id="SSF52317">
    <property type="entry name" value="Class I glutamine amidotransferase-like"/>
    <property type="match status" value="1"/>
</dbReference>
<dbReference type="GO" id="GO:0004359">
    <property type="term" value="F:glutaminase activity"/>
    <property type="evidence" value="ECO:0007669"/>
    <property type="project" value="UniProtKB-EC"/>
</dbReference>
<evidence type="ECO:0000313" key="9">
    <source>
        <dbReference type="EMBL" id="RWX74140.1"/>
    </source>
</evidence>
<evidence type="ECO:0000256" key="7">
    <source>
        <dbReference type="ARBA" id="ARBA00022962"/>
    </source>
</evidence>
<evidence type="ECO:0000256" key="2">
    <source>
        <dbReference type="ARBA" id="ARBA00022598"/>
    </source>
</evidence>
<comment type="catalytic activity">
    <reaction evidence="8">
        <text>N(2)-formyl-N(1)-(5-phospho-beta-D-ribosyl)glycinamide + L-glutamine + ATP + H2O = 2-formamido-N(1)-(5-O-phospho-beta-D-ribosyl)acetamidine + L-glutamate + ADP + phosphate + H(+)</text>
        <dbReference type="Rhea" id="RHEA:17129"/>
        <dbReference type="ChEBI" id="CHEBI:15377"/>
        <dbReference type="ChEBI" id="CHEBI:15378"/>
        <dbReference type="ChEBI" id="CHEBI:29985"/>
        <dbReference type="ChEBI" id="CHEBI:30616"/>
        <dbReference type="ChEBI" id="CHEBI:43474"/>
        <dbReference type="ChEBI" id="CHEBI:58359"/>
        <dbReference type="ChEBI" id="CHEBI:147286"/>
        <dbReference type="ChEBI" id="CHEBI:147287"/>
        <dbReference type="ChEBI" id="CHEBI:456216"/>
        <dbReference type="EC" id="6.3.5.3"/>
    </reaction>
</comment>
<proteinExistence type="inferred from homology"/>
<feature type="active site" evidence="8">
    <location>
        <position position="229"/>
    </location>
</feature>
<keyword evidence="6 8" id="KW-0067">ATP-binding</keyword>
<evidence type="ECO:0000256" key="5">
    <source>
        <dbReference type="ARBA" id="ARBA00022801"/>
    </source>
</evidence>
<comment type="caution">
    <text evidence="9">The sequence shown here is derived from an EMBL/GenBank/DDBJ whole genome shotgun (WGS) entry which is preliminary data.</text>
</comment>
<dbReference type="CDD" id="cd01740">
    <property type="entry name" value="GATase1_FGAR_AT"/>
    <property type="match status" value="1"/>
</dbReference>
<dbReference type="EMBL" id="RXGA01000001">
    <property type="protein sequence ID" value="RWX74140.1"/>
    <property type="molecule type" value="Genomic_DNA"/>
</dbReference>
<comment type="pathway">
    <text evidence="8">Purine metabolism; IMP biosynthesis via de novo pathway; 5-amino-1-(5-phospho-D-ribosyl)imidazole from N(2)-formyl-N(1)-(5-phospho-D-ribosyl)glycinamide: step 1/2.</text>
</comment>
<dbReference type="AlphaFoldDB" id="A0A444L9F6"/>
<evidence type="ECO:0000256" key="3">
    <source>
        <dbReference type="ARBA" id="ARBA00022741"/>
    </source>
</evidence>
<comment type="subcellular location">
    <subcellularLocation>
        <location evidence="8">Cytoplasm</location>
    </subcellularLocation>
</comment>
<dbReference type="GO" id="GO:0016740">
    <property type="term" value="F:transferase activity"/>
    <property type="evidence" value="ECO:0007669"/>
    <property type="project" value="UniProtKB-KW"/>
</dbReference>
<protein>
    <recommendedName>
        <fullName evidence="8">Phosphoribosylformylglycinamidine synthase subunit PurQ</fullName>
        <shortName evidence="8">FGAM synthase</shortName>
        <ecNumber evidence="8">6.3.5.3</ecNumber>
    </recommendedName>
    <alternativeName>
        <fullName evidence="8">Formylglycinamide ribonucleotide amidotransferase subunit I</fullName>
        <shortName evidence="8">FGAR amidotransferase I</shortName>
        <shortName evidence="8">FGAR-AT I</shortName>
    </alternativeName>
    <alternativeName>
        <fullName evidence="8">Glutaminase PurQ</fullName>
        <ecNumber evidence="8">3.5.1.2</ecNumber>
    </alternativeName>
    <alternativeName>
        <fullName evidence="8">Phosphoribosylformylglycinamidine synthase subunit I</fullName>
    </alternativeName>
</protein>
<keyword evidence="5 8" id="KW-0378">Hydrolase</keyword>
<dbReference type="PANTHER" id="PTHR47552:SF1">
    <property type="entry name" value="PHOSPHORIBOSYLFORMYLGLYCINAMIDINE SYNTHASE SUBUNIT PURQ"/>
    <property type="match status" value="1"/>
</dbReference>
<dbReference type="EC" id="6.3.5.3" evidence="8"/>
<dbReference type="GO" id="GO:0005524">
    <property type="term" value="F:ATP binding"/>
    <property type="evidence" value="ECO:0007669"/>
    <property type="project" value="UniProtKB-KW"/>
</dbReference>
<dbReference type="GO" id="GO:0004642">
    <property type="term" value="F:phosphoribosylformylglycinamidine synthase activity"/>
    <property type="evidence" value="ECO:0007669"/>
    <property type="project" value="UniProtKB-UniRule"/>
</dbReference>
<evidence type="ECO:0000256" key="1">
    <source>
        <dbReference type="ARBA" id="ARBA00022490"/>
    </source>
</evidence>
<keyword evidence="4 8" id="KW-0658">Purine biosynthesis</keyword>
<accession>A0A444L9F6</accession>
<reference evidence="9 10" key="1">
    <citation type="submission" date="2018-12" db="EMBL/GenBank/DDBJ databases">
        <title>The complete genome of the methanogenic archaea of the candidate phylum Verstraetearchaeota, obtained from the metagenome of underground thermal water.</title>
        <authorList>
            <person name="Kadnikov V.V."/>
            <person name="Mardanov A.V."/>
            <person name="Beletsky A.V."/>
            <person name="Karnachuk O.V."/>
            <person name="Ravin N.V."/>
        </authorList>
    </citation>
    <scope>NUCLEOTIDE SEQUENCE [LARGE SCALE GENOMIC DNA]</scope>
    <source>
        <strain evidence="9">Ch88</strain>
    </source>
</reference>
<feature type="active site" evidence="8">
    <location>
        <position position="231"/>
    </location>
</feature>
<dbReference type="PANTHER" id="PTHR47552">
    <property type="entry name" value="PHOSPHORIBOSYLFORMYLGLYCINAMIDINE SYNTHASE SUBUNIT PURQ"/>
    <property type="match status" value="1"/>
</dbReference>
<dbReference type="Proteomes" id="UP000288215">
    <property type="component" value="Unassembled WGS sequence"/>
</dbReference>
<comment type="function">
    <text evidence="8">Part of the phosphoribosylformylglycinamidine synthase complex involved in the purines biosynthetic pathway. Catalyzes the ATP-dependent conversion of formylglycinamide ribonucleotide (FGAR) and glutamine to yield formylglycinamidine ribonucleotide (FGAM) and glutamate. The FGAM synthase complex is composed of three subunits. PurQ produces an ammonia molecule by converting glutamine to glutamate. PurL transfers the ammonia molecule to FGAR to form FGAM in an ATP-dependent manner. PurS interacts with PurQ and PurL and is thought to assist in the transfer of the ammonia molecule from PurQ to PurL.</text>
</comment>
<keyword evidence="3 8" id="KW-0547">Nucleotide-binding</keyword>
<keyword evidence="7 8" id="KW-0315">Glutamine amidotransferase</keyword>
<gene>
    <name evidence="8" type="primary">purQ</name>
    <name evidence="9" type="ORF">Metus_0165</name>
</gene>
<comment type="subunit">
    <text evidence="8">Part of the FGAM synthase complex composed of 1 PurL, 1 PurQ and 2 PurS subunits.</text>
</comment>
<organism evidence="9 10">
    <name type="scientific">Methanosuratincola subterraneus</name>
    <dbReference type="NCBI Taxonomy" id="2593994"/>
    <lineage>
        <taxon>Archaea</taxon>
        <taxon>Thermoproteota</taxon>
        <taxon>Methanosuratincolia</taxon>
        <taxon>Candidatus Methanomethylicales</taxon>
        <taxon>Candidatus Methanomethylicaceae</taxon>
        <taxon>Candidatus Methanosuratincola (ex Vanwonterghem et al. 2016)</taxon>
    </lineage>
</organism>
<evidence type="ECO:0000256" key="8">
    <source>
        <dbReference type="HAMAP-Rule" id="MF_00421"/>
    </source>
</evidence>
<keyword evidence="1 8" id="KW-0963">Cytoplasm</keyword>
<name>A0A444L9F6_METS7</name>
<dbReference type="Gene3D" id="3.40.50.880">
    <property type="match status" value="1"/>
</dbReference>